<comment type="pathway">
    <text evidence="17">Bacterial outer membrane biogenesis; LPS lipid A biosynthesis.</text>
</comment>
<feature type="binding site" evidence="17">
    <location>
        <position position="215"/>
    </location>
    <ligand>
        <name>Mg(2+)</name>
        <dbReference type="ChEBI" id="CHEBI:18420"/>
    </ligand>
</feature>
<evidence type="ECO:0000256" key="3">
    <source>
        <dbReference type="ARBA" id="ARBA00022490"/>
    </source>
</evidence>
<dbReference type="InterPro" id="IPR050065">
    <property type="entry name" value="GlmU-like"/>
</dbReference>
<dbReference type="EC" id="2.7.7.23" evidence="17"/>
<dbReference type="CDD" id="cd02540">
    <property type="entry name" value="GT2_GlmU_N_bac"/>
    <property type="match status" value="1"/>
</dbReference>
<proteinExistence type="inferred from homology"/>
<feature type="binding site" evidence="17">
    <location>
        <position position="320"/>
    </location>
    <ligand>
        <name>UDP-N-acetyl-alpha-D-glucosamine</name>
        <dbReference type="ChEBI" id="CHEBI:57705"/>
    </ligand>
</feature>
<dbReference type="Gene3D" id="3.90.550.10">
    <property type="entry name" value="Spore Coat Polysaccharide Biosynthesis Protein SpsA, Chain A"/>
    <property type="match status" value="1"/>
</dbReference>
<evidence type="ECO:0000256" key="10">
    <source>
        <dbReference type="ARBA" id="ARBA00022984"/>
    </source>
</evidence>
<dbReference type="InterPro" id="IPR025877">
    <property type="entry name" value="MobA-like_NTP_Trfase"/>
</dbReference>
<keyword evidence="11 17" id="KW-0511">Multifunctional enzyme</keyword>
<evidence type="ECO:0000256" key="12">
    <source>
        <dbReference type="ARBA" id="ARBA00023315"/>
    </source>
</evidence>
<accession>A0ABN2NCA7</accession>
<evidence type="ECO:0000256" key="11">
    <source>
        <dbReference type="ARBA" id="ARBA00023268"/>
    </source>
</evidence>
<evidence type="ECO:0000256" key="15">
    <source>
        <dbReference type="ARBA" id="ARBA00048493"/>
    </source>
</evidence>
<organism evidence="20 21">
    <name type="scientific">Myceligenerans crystallogenes</name>
    <dbReference type="NCBI Taxonomy" id="316335"/>
    <lineage>
        <taxon>Bacteria</taxon>
        <taxon>Bacillati</taxon>
        <taxon>Actinomycetota</taxon>
        <taxon>Actinomycetes</taxon>
        <taxon>Micrococcales</taxon>
        <taxon>Promicromonosporaceae</taxon>
        <taxon>Myceligenerans</taxon>
    </lineage>
</organism>
<keyword evidence="6 17" id="KW-0479">Metal-binding</keyword>
<feature type="region of interest" description="Pyrophosphorylase" evidence="17">
    <location>
        <begin position="1"/>
        <end position="217"/>
    </location>
</feature>
<evidence type="ECO:0000313" key="21">
    <source>
        <dbReference type="Proteomes" id="UP001501094"/>
    </source>
</evidence>
<feature type="region of interest" description="N-acetyltransferase" evidence="17">
    <location>
        <begin position="239"/>
        <end position="480"/>
    </location>
</feature>
<feature type="binding site" evidence="17">
    <location>
        <position position="90"/>
    </location>
    <ligand>
        <name>Mg(2+)</name>
        <dbReference type="ChEBI" id="CHEBI:18420"/>
    </ligand>
</feature>
<comment type="caution">
    <text evidence="17">Lacks conserved residue(s) required for the propagation of feature annotation.</text>
</comment>
<evidence type="ECO:0000256" key="1">
    <source>
        <dbReference type="ARBA" id="ARBA00007707"/>
    </source>
</evidence>
<dbReference type="InterPro" id="IPR029044">
    <property type="entry name" value="Nucleotide-diphossugar_trans"/>
</dbReference>
<feature type="binding site" evidence="17">
    <location>
        <position position="157"/>
    </location>
    <ligand>
        <name>UDP-N-acetyl-alpha-D-glucosamine</name>
        <dbReference type="ChEBI" id="CHEBI:57705"/>
    </ligand>
</feature>
<evidence type="ECO:0000256" key="6">
    <source>
        <dbReference type="ARBA" id="ARBA00022723"/>
    </source>
</evidence>
<evidence type="ECO:0000256" key="2">
    <source>
        <dbReference type="ARBA" id="ARBA00007947"/>
    </source>
</evidence>
<reference evidence="20 21" key="1">
    <citation type="journal article" date="2019" name="Int. J. Syst. Evol. Microbiol.">
        <title>The Global Catalogue of Microorganisms (GCM) 10K type strain sequencing project: providing services to taxonomists for standard genome sequencing and annotation.</title>
        <authorList>
            <consortium name="The Broad Institute Genomics Platform"/>
            <consortium name="The Broad Institute Genome Sequencing Center for Infectious Disease"/>
            <person name="Wu L."/>
            <person name="Ma J."/>
        </authorList>
    </citation>
    <scope>NUCLEOTIDE SEQUENCE [LARGE SCALE GENOMIC DNA]</scope>
    <source>
        <strain evidence="20 21">JCM 14326</strain>
    </source>
</reference>
<dbReference type="Gene3D" id="2.160.10.10">
    <property type="entry name" value="Hexapeptide repeat proteins"/>
    <property type="match status" value="1"/>
</dbReference>
<evidence type="ECO:0000256" key="18">
    <source>
        <dbReference type="SAM" id="MobiDB-lite"/>
    </source>
</evidence>
<feature type="binding site" evidence="17">
    <location>
        <position position="127"/>
    </location>
    <ligand>
        <name>UDP-N-acetyl-alpha-D-glucosamine</name>
        <dbReference type="ChEBI" id="CHEBI:57705"/>
    </ligand>
</feature>
<feature type="binding site" evidence="17">
    <location>
        <position position="410"/>
    </location>
    <ligand>
        <name>acetyl-CoA</name>
        <dbReference type="ChEBI" id="CHEBI:57288"/>
    </ligand>
</feature>
<feature type="binding site" evidence="17">
    <location>
        <position position="215"/>
    </location>
    <ligand>
        <name>UDP-N-acetyl-alpha-D-glucosamine</name>
        <dbReference type="ChEBI" id="CHEBI:57705"/>
    </ligand>
</feature>
<dbReference type="Proteomes" id="UP001501094">
    <property type="component" value="Unassembled WGS sequence"/>
</dbReference>
<feature type="active site" description="Proton acceptor" evidence="17">
    <location>
        <position position="350"/>
    </location>
</feature>
<dbReference type="PANTHER" id="PTHR43584">
    <property type="entry name" value="NUCLEOTIDYL TRANSFERASE"/>
    <property type="match status" value="1"/>
</dbReference>
<dbReference type="PANTHER" id="PTHR43584:SF3">
    <property type="entry name" value="BIFUNCTIONAL PROTEIN GLMU"/>
    <property type="match status" value="1"/>
</dbReference>
<comment type="similarity">
    <text evidence="1 17">In the C-terminal section; belongs to the transferase hexapeptide repeat family.</text>
</comment>
<comment type="pathway">
    <text evidence="17">Nucleotide-sugar biosynthesis; UDP-N-acetyl-alpha-D-glucosamine biosynthesis; N-acetyl-alpha-D-glucosamine 1-phosphate from alpha-D-glucosamine 6-phosphate (route II): step 2/2.</text>
</comment>
<evidence type="ECO:0000256" key="14">
    <source>
        <dbReference type="ARBA" id="ARBA00048247"/>
    </source>
</evidence>
<comment type="cofactor">
    <cofactor evidence="17">
        <name>Mg(2+)</name>
        <dbReference type="ChEBI" id="CHEBI:18420"/>
    </cofactor>
    <text evidence="17">Binds 1 Mg(2+) ion per subunit.</text>
</comment>
<keyword evidence="5 17" id="KW-0548">Nucleotidyltransferase</keyword>
<evidence type="ECO:0000256" key="16">
    <source>
        <dbReference type="ARBA" id="ARBA00049628"/>
    </source>
</evidence>
<evidence type="ECO:0000256" key="17">
    <source>
        <dbReference type="HAMAP-Rule" id="MF_01631"/>
    </source>
</evidence>
<evidence type="ECO:0000259" key="19">
    <source>
        <dbReference type="Pfam" id="PF12804"/>
    </source>
</evidence>
<evidence type="ECO:0000256" key="8">
    <source>
        <dbReference type="ARBA" id="ARBA00022842"/>
    </source>
</evidence>
<comment type="subunit">
    <text evidence="17">Homotrimer.</text>
</comment>
<keyword evidence="4 17" id="KW-0808">Transferase</keyword>
<keyword evidence="13 17" id="KW-0961">Cell wall biogenesis/degradation</keyword>
<comment type="catalytic activity">
    <reaction evidence="15 17">
        <text>N-acetyl-alpha-D-glucosamine 1-phosphate + UTP + H(+) = UDP-N-acetyl-alpha-D-glucosamine + diphosphate</text>
        <dbReference type="Rhea" id="RHEA:13509"/>
        <dbReference type="ChEBI" id="CHEBI:15378"/>
        <dbReference type="ChEBI" id="CHEBI:33019"/>
        <dbReference type="ChEBI" id="CHEBI:46398"/>
        <dbReference type="ChEBI" id="CHEBI:57705"/>
        <dbReference type="ChEBI" id="CHEBI:57776"/>
        <dbReference type="EC" id="2.7.7.23"/>
    </reaction>
</comment>
<dbReference type="CDD" id="cd03353">
    <property type="entry name" value="LbH_GlmU_C"/>
    <property type="match status" value="1"/>
</dbReference>
<dbReference type="InterPro" id="IPR005882">
    <property type="entry name" value="Bifunctional_GlmU"/>
</dbReference>
<keyword evidence="10 17" id="KW-0573">Peptidoglycan synthesis</keyword>
<evidence type="ECO:0000256" key="9">
    <source>
        <dbReference type="ARBA" id="ARBA00022960"/>
    </source>
</evidence>
<comment type="function">
    <text evidence="16 17">Catalyzes the last two sequential reactions in the de novo biosynthetic pathway for UDP-N-acetylglucosamine (UDP-GlcNAc). The C-terminal domain catalyzes the transfer of acetyl group from acetyl coenzyme A to glucosamine-1-phosphate (GlcN-1-P) to produce N-acetylglucosamine-1-phosphate (GlcNAc-1-P), which is converted into UDP-GlcNAc by the transfer of uridine 5-monophosphate (from uridine 5-triphosphate), a reaction catalyzed by the N-terminal domain.</text>
</comment>
<feature type="region of interest" description="Disordered" evidence="18">
    <location>
        <begin position="447"/>
        <end position="480"/>
    </location>
</feature>
<feature type="binding site" evidence="17">
    <location>
        <position position="338"/>
    </location>
    <ligand>
        <name>UDP-N-acetyl-alpha-D-glucosamine</name>
        <dbReference type="ChEBI" id="CHEBI:57705"/>
    </ligand>
</feature>
<feature type="binding site" evidence="17">
    <location>
        <position position="353"/>
    </location>
    <ligand>
        <name>UDP-N-acetyl-alpha-D-glucosamine</name>
        <dbReference type="ChEBI" id="CHEBI:57705"/>
    </ligand>
</feature>
<comment type="pathway">
    <text evidence="17">Nucleotide-sugar biosynthesis; UDP-N-acetyl-alpha-D-glucosamine biosynthesis; UDP-N-acetyl-alpha-D-glucosamine from N-acetyl-alpha-D-glucosamine 1-phosphate: step 1/1.</text>
</comment>
<dbReference type="InterPro" id="IPR011004">
    <property type="entry name" value="Trimer_LpxA-like_sf"/>
</dbReference>
<keyword evidence="12 17" id="KW-0012">Acyltransferase</keyword>
<dbReference type="EMBL" id="BAAANL010000003">
    <property type="protein sequence ID" value="GAA1860970.1"/>
    <property type="molecule type" value="Genomic_DNA"/>
</dbReference>
<gene>
    <name evidence="17 20" type="primary">glmU</name>
    <name evidence="20" type="ORF">GCM10009751_18280</name>
</gene>
<dbReference type="Pfam" id="PF12804">
    <property type="entry name" value="NTP_transf_3"/>
    <property type="match status" value="1"/>
</dbReference>
<evidence type="ECO:0000256" key="5">
    <source>
        <dbReference type="ARBA" id="ARBA00022695"/>
    </source>
</evidence>
<dbReference type="HAMAP" id="MF_01631">
    <property type="entry name" value="GlmU"/>
    <property type="match status" value="1"/>
</dbReference>
<evidence type="ECO:0000256" key="7">
    <source>
        <dbReference type="ARBA" id="ARBA00022737"/>
    </source>
</evidence>
<feature type="binding site" evidence="17">
    <location>
        <position position="7"/>
    </location>
    <ligand>
        <name>UDP-N-acetyl-alpha-D-glucosamine</name>
        <dbReference type="ChEBI" id="CHEBI:57705"/>
    </ligand>
</feature>
<dbReference type="SUPFAM" id="SSF53448">
    <property type="entry name" value="Nucleotide-diphospho-sugar transferases"/>
    <property type="match status" value="1"/>
</dbReference>
<feature type="binding site" evidence="17">
    <location>
        <begin position="65"/>
        <end position="66"/>
    </location>
    <ligand>
        <name>UDP-N-acetyl-alpha-D-glucosamine</name>
        <dbReference type="ChEBI" id="CHEBI:57705"/>
    </ligand>
</feature>
<dbReference type="EC" id="2.3.1.157" evidence="17"/>
<evidence type="ECO:0000256" key="13">
    <source>
        <dbReference type="ARBA" id="ARBA00023316"/>
    </source>
</evidence>
<evidence type="ECO:0000256" key="4">
    <source>
        <dbReference type="ARBA" id="ARBA00022679"/>
    </source>
</evidence>
<sequence length="480" mass="50247">MRSRLPKILHPVGGRPMVGHALAAARALDPAELAVVVRHERDLVAATIAELDPAARVVDQDEIPGTGRAVECAMEALGEIDGAVVVLAGDVPLLDGGTLGQLLASHVAEGDAVTILSTEVPDATGYGRIVRGADGQVEAIVEHKDASPEQREVREINTSTYVFDAVTLRHGLASLDRANAQGEVYLTDVIAFARKEGLGVRALITDDSMSVEGVNDRVQLAALGAEMNRRTLEAWMREGVTIVDPATTWIDADVELAPDVTILPGTQLHGATRIAEGATIGPDTTLRDTEVHDGATVFRTHAELAVIGEQATVGPFSYLRPGTVLGRKGKIGGFVETKNATIGEGSKVPHLSYVGDAEIGEHTNIGAASVTVNYDGENKHRTVIGSHARTGADNMFVAPVSVGDGAYTAAGSVIVKDVPAGALGVGRAQQRNIEGWVLRKRPASAAARAAEAATIPERSEPDRGTTSGVVGHPDQERKAQ</sequence>
<evidence type="ECO:0000313" key="20">
    <source>
        <dbReference type="EMBL" id="GAA1860970.1"/>
    </source>
</evidence>
<dbReference type="NCBIfam" id="TIGR01173">
    <property type="entry name" value="glmU"/>
    <property type="match status" value="1"/>
</dbReference>
<comment type="caution">
    <text evidence="20">The sequence shown here is derived from an EMBL/GenBank/DDBJ whole genome shotgun (WGS) entry which is preliminary data.</text>
</comment>
<dbReference type="SUPFAM" id="SSF51161">
    <property type="entry name" value="Trimeric LpxA-like enzymes"/>
    <property type="match status" value="1"/>
</dbReference>
<keyword evidence="7 17" id="KW-0677">Repeat</keyword>
<keyword evidence="9 17" id="KW-0133">Cell shape</keyword>
<feature type="binding site" evidence="17">
    <location>
        <position position="60"/>
    </location>
    <ligand>
        <name>UDP-N-acetyl-alpha-D-glucosamine</name>
        <dbReference type="ChEBI" id="CHEBI:57705"/>
    </ligand>
</feature>
<dbReference type="NCBIfam" id="NF010932">
    <property type="entry name" value="PRK14352.1"/>
    <property type="match status" value="1"/>
</dbReference>
<feature type="binding site" evidence="17">
    <location>
        <position position="367"/>
    </location>
    <ligand>
        <name>acetyl-CoA</name>
        <dbReference type="ChEBI" id="CHEBI:57288"/>
    </ligand>
</feature>
<feature type="binding site" evidence="17">
    <location>
        <position position="142"/>
    </location>
    <ligand>
        <name>UDP-N-acetyl-alpha-D-glucosamine</name>
        <dbReference type="ChEBI" id="CHEBI:57705"/>
    </ligand>
</feature>
<comment type="subcellular location">
    <subcellularLocation>
        <location evidence="17">Cytoplasm</location>
    </subcellularLocation>
</comment>
<comment type="catalytic activity">
    <reaction evidence="14 17">
        <text>alpha-D-glucosamine 1-phosphate + acetyl-CoA = N-acetyl-alpha-D-glucosamine 1-phosphate + CoA + H(+)</text>
        <dbReference type="Rhea" id="RHEA:13725"/>
        <dbReference type="ChEBI" id="CHEBI:15378"/>
        <dbReference type="ChEBI" id="CHEBI:57287"/>
        <dbReference type="ChEBI" id="CHEBI:57288"/>
        <dbReference type="ChEBI" id="CHEBI:57776"/>
        <dbReference type="ChEBI" id="CHEBI:58516"/>
        <dbReference type="EC" id="2.3.1.157"/>
    </reaction>
</comment>
<keyword evidence="21" id="KW-1185">Reference proteome</keyword>
<feature type="binding site" evidence="17">
    <location>
        <position position="427"/>
    </location>
    <ligand>
        <name>acetyl-CoA</name>
        <dbReference type="ChEBI" id="CHEBI:57288"/>
    </ligand>
</feature>
<dbReference type="InterPro" id="IPR038009">
    <property type="entry name" value="GlmU_C_LbH"/>
</dbReference>
<keyword evidence="8 17" id="KW-0460">Magnesium</keyword>
<feature type="region of interest" description="Linker" evidence="17">
    <location>
        <begin position="218"/>
        <end position="238"/>
    </location>
</feature>
<protein>
    <recommendedName>
        <fullName evidence="17">Bifunctional protein GlmU</fullName>
    </recommendedName>
    <domain>
        <recommendedName>
            <fullName evidence="17">UDP-N-acetylglucosamine pyrophosphorylase</fullName>
            <ecNumber evidence="17">2.7.7.23</ecNumber>
        </recommendedName>
        <alternativeName>
            <fullName evidence="17">N-acetylglucosamine-1-phosphate uridyltransferase</fullName>
        </alternativeName>
    </domain>
    <domain>
        <recommendedName>
            <fullName evidence="17">Glucosamine-1-phosphate N-acetyltransferase</fullName>
            <ecNumber evidence="17">2.3.1.157</ecNumber>
        </recommendedName>
    </domain>
</protein>
<feature type="domain" description="MobA-like NTP transferase" evidence="19">
    <location>
        <begin position="3"/>
        <end position="118"/>
    </location>
</feature>
<name>A0ABN2NCA7_9MICO</name>
<comment type="similarity">
    <text evidence="2 17">In the N-terminal section; belongs to the N-acetylglucosamine-1-phosphate uridyltransferase family.</text>
</comment>
<feature type="binding site" evidence="17">
    <location>
        <position position="364"/>
    </location>
    <ligand>
        <name>UDP-N-acetyl-alpha-D-glucosamine</name>
        <dbReference type="ChEBI" id="CHEBI:57705"/>
    </ligand>
</feature>
<keyword evidence="3 17" id="KW-0963">Cytoplasm</keyword>
<feature type="binding site" evidence="17">
    <location>
        <begin position="373"/>
        <end position="374"/>
    </location>
    <ligand>
        <name>acetyl-CoA</name>
        <dbReference type="ChEBI" id="CHEBI:57288"/>
    </ligand>
</feature>